<dbReference type="GO" id="GO:0008254">
    <property type="term" value="F:3'-nucleotidase activity"/>
    <property type="evidence" value="ECO:0007669"/>
    <property type="project" value="TreeGrafter"/>
</dbReference>
<dbReference type="PANTHER" id="PTHR30457">
    <property type="entry name" value="5'-NUCLEOTIDASE SURE"/>
    <property type="match status" value="1"/>
</dbReference>
<dbReference type="InterPro" id="IPR036523">
    <property type="entry name" value="SurE-like_sf"/>
</dbReference>
<keyword evidence="10" id="KW-1185">Reference proteome</keyword>
<evidence type="ECO:0000256" key="3">
    <source>
        <dbReference type="ARBA" id="ARBA00022490"/>
    </source>
</evidence>
<evidence type="ECO:0000313" key="9">
    <source>
        <dbReference type="EMBL" id="KEZ78143.1"/>
    </source>
</evidence>
<evidence type="ECO:0000256" key="1">
    <source>
        <dbReference type="ARBA" id="ARBA00000815"/>
    </source>
</evidence>
<protein>
    <recommendedName>
        <fullName evidence="7">5'-nucleotidase SurE</fullName>
        <ecNumber evidence="7">3.1.3.5</ecNumber>
    </recommendedName>
    <alternativeName>
        <fullName evidence="7">Nucleoside 5'-monophosphate phosphohydrolase</fullName>
    </alternativeName>
</protein>
<evidence type="ECO:0000256" key="7">
    <source>
        <dbReference type="HAMAP-Rule" id="MF_00060"/>
    </source>
</evidence>
<dbReference type="GO" id="GO:0000166">
    <property type="term" value="F:nucleotide binding"/>
    <property type="evidence" value="ECO:0007669"/>
    <property type="project" value="UniProtKB-KW"/>
</dbReference>
<dbReference type="Gene3D" id="3.40.1210.10">
    <property type="entry name" value="Survival protein SurE-like phosphatase/nucleotidase"/>
    <property type="match status" value="1"/>
</dbReference>
<dbReference type="GO" id="GO:0004309">
    <property type="term" value="F:exopolyphosphatase activity"/>
    <property type="evidence" value="ECO:0007669"/>
    <property type="project" value="TreeGrafter"/>
</dbReference>
<dbReference type="InterPro" id="IPR002828">
    <property type="entry name" value="SurE-like_Pase/nucleotidase"/>
</dbReference>
<dbReference type="EMBL" id="APNK01000006">
    <property type="protein sequence ID" value="KEZ78143.1"/>
    <property type="molecule type" value="Genomic_DNA"/>
</dbReference>
<keyword evidence="5 7" id="KW-0547">Nucleotide-binding</keyword>
<dbReference type="EC" id="3.1.3.5" evidence="7"/>
<dbReference type="NCBIfam" id="TIGR00087">
    <property type="entry name" value="surE"/>
    <property type="match status" value="1"/>
</dbReference>
<dbReference type="NCBIfam" id="NF001490">
    <property type="entry name" value="PRK00346.1-4"/>
    <property type="match status" value="1"/>
</dbReference>
<evidence type="ECO:0000256" key="5">
    <source>
        <dbReference type="ARBA" id="ARBA00022741"/>
    </source>
</evidence>
<feature type="binding site" evidence="7">
    <location>
        <position position="12"/>
    </location>
    <ligand>
        <name>a divalent metal cation</name>
        <dbReference type="ChEBI" id="CHEBI:60240"/>
    </ligand>
</feature>
<feature type="binding site" evidence="7">
    <location>
        <position position="97"/>
    </location>
    <ligand>
        <name>a divalent metal cation</name>
        <dbReference type="ChEBI" id="CHEBI:60240"/>
    </ligand>
</feature>
<evidence type="ECO:0000256" key="6">
    <source>
        <dbReference type="ARBA" id="ARBA00022801"/>
    </source>
</evidence>
<dbReference type="GO" id="GO:0005737">
    <property type="term" value="C:cytoplasm"/>
    <property type="evidence" value="ECO:0007669"/>
    <property type="project" value="UniProtKB-SubCell"/>
</dbReference>
<proteinExistence type="inferred from homology"/>
<dbReference type="GO" id="GO:0008253">
    <property type="term" value="F:5'-nucleotidase activity"/>
    <property type="evidence" value="ECO:0007669"/>
    <property type="project" value="UniProtKB-UniRule"/>
</dbReference>
<evidence type="ECO:0000256" key="2">
    <source>
        <dbReference type="ARBA" id="ARBA00011062"/>
    </source>
</evidence>
<keyword evidence="3 7" id="KW-0963">Cytoplasm</keyword>
<name>A0A084IN59_SALHC</name>
<comment type="subcellular location">
    <subcellularLocation>
        <location evidence="7">Cytoplasm</location>
    </subcellularLocation>
</comment>
<feature type="binding site" evidence="7">
    <location>
        <position position="11"/>
    </location>
    <ligand>
        <name>a divalent metal cation</name>
        <dbReference type="ChEBI" id="CHEBI:60240"/>
    </ligand>
</feature>
<comment type="cofactor">
    <cofactor evidence="7">
        <name>a divalent metal cation</name>
        <dbReference type="ChEBI" id="CHEBI:60240"/>
    </cofactor>
    <text evidence="7">Binds 1 divalent metal cation per subunit.</text>
</comment>
<accession>A0A084IN59</accession>
<comment type="caution">
    <text evidence="9">The sequence shown here is derived from an EMBL/GenBank/DDBJ whole genome shotgun (WGS) entry which is preliminary data.</text>
</comment>
<dbReference type="eggNOG" id="COG0496">
    <property type="taxonomic scope" value="Bacteria"/>
</dbReference>
<dbReference type="PANTHER" id="PTHR30457:SF12">
    <property type="entry name" value="5'_3'-NUCLEOTIDASE SURE"/>
    <property type="match status" value="1"/>
</dbReference>
<evidence type="ECO:0000256" key="4">
    <source>
        <dbReference type="ARBA" id="ARBA00022723"/>
    </source>
</evidence>
<comment type="similarity">
    <text evidence="2 7">Belongs to the SurE nucleotidase family.</text>
</comment>
<gene>
    <name evidence="7" type="primary">surE</name>
    <name evidence="9" type="ORF">C41B8_06147</name>
</gene>
<dbReference type="SUPFAM" id="SSF64167">
    <property type="entry name" value="SurE-like"/>
    <property type="match status" value="1"/>
</dbReference>
<dbReference type="HAMAP" id="MF_00060">
    <property type="entry name" value="SurE"/>
    <property type="match status" value="1"/>
</dbReference>
<comment type="catalytic activity">
    <reaction evidence="1 7">
        <text>a ribonucleoside 5'-phosphate + H2O = a ribonucleoside + phosphate</text>
        <dbReference type="Rhea" id="RHEA:12484"/>
        <dbReference type="ChEBI" id="CHEBI:15377"/>
        <dbReference type="ChEBI" id="CHEBI:18254"/>
        <dbReference type="ChEBI" id="CHEBI:43474"/>
        <dbReference type="ChEBI" id="CHEBI:58043"/>
        <dbReference type="EC" id="3.1.3.5"/>
    </reaction>
</comment>
<dbReference type="OrthoDB" id="9780815at2"/>
<dbReference type="AlphaFoldDB" id="A0A084IN59"/>
<dbReference type="GO" id="GO:0046872">
    <property type="term" value="F:metal ion binding"/>
    <property type="evidence" value="ECO:0007669"/>
    <property type="project" value="UniProtKB-UniRule"/>
</dbReference>
<keyword evidence="4 7" id="KW-0479">Metal-binding</keyword>
<comment type="function">
    <text evidence="7">Nucleotidase that shows phosphatase activity on nucleoside 5'-monophosphates.</text>
</comment>
<dbReference type="Proteomes" id="UP000028302">
    <property type="component" value="Unassembled WGS sequence"/>
</dbReference>
<dbReference type="STRING" id="1304275.C41B8_06147"/>
<dbReference type="Pfam" id="PF01975">
    <property type="entry name" value="SurE"/>
    <property type="match status" value="1"/>
</dbReference>
<dbReference type="RefSeq" id="WP_051883169.1">
    <property type="nucleotide sequence ID" value="NZ_APNK01000006.1"/>
</dbReference>
<keyword evidence="6 7" id="KW-0378">Hydrolase</keyword>
<reference evidence="9 10" key="1">
    <citation type="submission" date="2013-03" db="EMBL/GenBank/DDBJ databases">
        <title>Salinisphaera hydrothermalis C41B8 Genome Sequencing.</title>
        <authorList>
            <person name="Li C."/>
            <person name="Lai Q."/>
            <person name="Shao Z."/>
        </authorList>
    </citation>
    <scope>NUCLEOTIDE SEQUENCE [LARGE SCALE GENOMIC DNA]</scope>
    <source>
        <strain evidence="9 10">C41B8</strain>
    </source>
</reference>
<dbReference type="PATRIC" id="fig|1304275.5.peg.1255"/>
<evidence type="ECO:0000259" key="8">
    <source>
        <dbReference type="Pfam" id="PF01975"/>
    </source>
</evidence>
<evidence type="ECO:0000313" key="10">
    <source>
        <dbReference type="Proteomes" id="UP000028302"/>
    </source>
</evidence>
<organism evidence="9 10">
    <name type="scientific">Salinisphaera hydrothermalis (strain C41B8)</name>
    <dbReference type="NCBI Taxonomy" id="1304275"/>
    <lineage>
        <taxon>Bacteria</taxon>
        <taxon>Pseudomonadati</taxon>
        <taxon>Pseudomonadota</taxon>
        <taxon>Gammaproteobacteria</taxon>
        <taxon>Salinisphaerales</taxon>
        <taxon>Salinisphaeraceae</taxon>
        <taxon>Salinisphaera</taxon>
    </lineage>
</organism>
<dbReference type="InterPro" id="IPR030048">
    <property type="entry name" value="SurE"/>
</dbReference>
<sequence length="270" mass="28900">MKLKRIVVTNDDGIDAPGLAVAERLAAELAEEVWVFAPATDQSGMAQALSMHHPLRVGEHGARRYSVTGTPADCVMVALGTELMDGARPDLVLSGVNWGHNLSDSVMYSGTVGAAVAAAHFNLPAIALSQAFTDRAAFDFAVTETWARAAVEALWAAREAHGCVWNVNFPTGDPARIQGLRFTRQVGGSMASPRLVEQQDSRGQSYRWIAFERGLEAVDHAHSDAVALREGYVSAMPLKRERCDEARLEAVGVGHEWPLGDTPATARGAG</sequence>
<feature type="domain" description="Survival protein SurE-like phosphatase/nucleotidase" evidence="8">
    <location>
        <begin position="6"/>
        <end position="187"/>
    </location>
</feature>
<feature type="binding site" evidence="7">
    <location>
        <position position="43"/>
    </location>
    <ligand>
        <name>a divalent metal cation</name>
        <dbReference type="ChEBI" id="CHEBI:60240"/>
    </ligand>
</feature>